<evidence type="ECO:0000256" key="2">
    <source>
        <dbReference type="ARBA" id="ARBA00022605"/>
    </source>
</evidence>
<protein>
    <recommendedName>
        <fullName evidence="6">ACT-like domain-containing protein</fullName>
    </recommendedName>
</protein>
<dbReference type="InterPro" id="IPR001721">
    <property type="entry name" value="TD_ACT-like"/>
</dbReference>
<dbReference type="PANTHER" id="PTHR48078">
    <property type="entry name" value="THREONINE DEHYDRATASE, MITOCHONDRIAL-RELATED"/>
    <property type="match status" value="1"/>
</dbReference>
<keyword evidence="2" id="KW-0028">Amino-acid biosynthesis</keyword>
<evidence type="ECO:0000256" key="3">
    <source>
        <dbReference type="ARBA" id="ARBA00022898"/>
    </source>
</evidence>
<keyword evidence="4" id="KW-0456">Lyase</keyword>
<comment type="caution">
    <text evidence="7">The sequence shown here is derived from an EMBL/GenBank/DDBJ whole genome shotgun (WGS) entry which is preliminary data.</text>
</comment>
<organism evidence="7 8">
    <name type="scientific">Brassica cretica</name>
    <name type="common">Mustard</name>
    <dbReference type="NCBI Taxonomy" id="69181"/>
    <lineage>
        <taxon>Eukaryota</taxon>
        <taxon>Viridiplantae</taxon>
        <taxon>Streptophyta</taxon>
        <taxon>Embryophyta</taxon>
        <taxon>Tracheophyta</taxon>
        <taxon>Spermatophyta</taxon>
        <taxon>Magnoliopsida</taxon>
        <taxon>eudicotyledons</taxon>
        <taxon>Gunneridae</taxon>
        <taxon>Pentapetalae</taxon>
        <taxon>rosids</taxon>
        <taxon>malvids</taxon>
        <taxon>Brassicales</taxon>
        <taxon>Brassicaceae</taxon>
        <taxon>Brassiceae</taxon>
        <taxon>Brassica</taxon>
    </lineage>
</organism>
<comment type="pathway">
    <text evidence="5">Amino-acid biosynthesis.</text>
</comment>
<evidence type="ECO:0000256" key="1">
    <source>
        <dbReference type="ARBA" id="ARBA00001933"/>
    </source>
</evidence>
<evidence type="ECO:0000259" key="6">
    <source>
        <dbReference type="Pfam" id="PF00585"/>
    </source>
</evidence>
<dbReference type="Gene3D" id="3.40.1020.10">
    <property type="entry name" value="Biosynthetic Threonine Deaminase, Domain 3"/>
    <property type="match status" value="1"/>
</dbReference>
<dbReference type="Pfam" id="PF00585">
    <property type="entry name" value="Thr_dehydrat_C"/>
    <property type="match status" value="1"/>
</dbReference>
<dbReference type="EMBL" id="QGKV02001556">
    <property type="protein sequence ID" value="KAF3520656.1"/>
    <property type="molecule type" value="Genomic_DNA"/>
</dbReference>
<dbReference type="InterPro" id="IPR050147">
    <property type="entry name" value="Ser/Thr_Dehydratase"/>
</dbReference>
<dbReference type="PANTHER" id="PTHR48078:SF11">
    <property type="entry name" value="THREONINE DEHYDRATASE, MITOCHONDRIAL"/>
    <property type="match status" value="1"/>
</dbReference>
<keyword evidence="3" id="KW-0663">Pyridoxal phosphate</keyword>
<evidence type="ECO:0000256" key="4">
    <source>
        <dbReference type="ARBA" id="ARBA00023239"/>
    </source>
</evidence>
<evidence type="ECO:0000313" key="7">
    <source>
        <dbReference type="EMBL" id="KAF3520656.1"/>
    </source>
</evidence>
<evidence type="ECO:0000313" key="8">
    <source>
        <dbReference type="Proteomes" id="UP000266723"/>
    </source>
</evidence>
<comment type="cofactor">
    <cofactor evidence="1">
        <name>pyridoxal 5'-phosphate</name>
        <dbReference type="ChEBI" id="CHEBI:597326"/>
    </cofactor>
</comment>
<gene>
    <name evidence="7" type="ORF">DY000_02061375</name>
</gene>
<name>A0ABQ7B2U8_BRACR</name>
<dbReference type="InterPro" id="IPR045865">
    <property type="entry name" value="ACT-like_dom_sf"/>
</dbReference>
<evidence type="ECO:0000256" key="5">
    <source>
        <dbReference type="ARBA" id="ARBA00029440"/>
    </source>
</evidence>
<dbReference type="SUPFAM" id="SSF55021">
    <property type="entry name" value="ACT-like"/>
    <property type="match status" value="2"/>
</dbReference>
<reference evidence="7 8" key="1">
    <citation type="journal article" date="2020" name="BMC Genomics">
        <title>Intraspecific diversification of the crop wild relative Brassica cretica Lam. using demographic model selection.</title>
        <authorList>
            <person name="Kioukis A."/>
            <person name="Michalopoulou V.A."/>
            <person name="Briers L."/>
            <person name="Pirintsos S."/>
            <person name="Studholme D.J."/>
            <person name="Pavlidis P."/>
            <person name="Sarris P.F."/>
        </authorList>
    </citation>
    <scope>NUCLEOTIDE SEQUENCE [LARGE SCALE GENOMIC DNA]</scope>
    <source>
        <strain evidence="8">cv. PFS-1207/04</strain>
    </source>
</reference>
<dbReference type="InterPro" id="IPR038110">
    <property type="entry name" value="TD_ACT-like_sf"/>
</dbReference>
<dbReference type="Proteomes" id="UP000266723">
    <property type="component" value="Unassembled WGS sequence"/>
</dbReference>
<proteinExistence type="predicted"/>
<feature type="domain" description="ACT-like" evidence="6">
    <location>
        <begin position="123"/>
        <end position="204"/>
    </location>
</feature>
<keyword evidence="8" id="KW-1185">Reference proteome</keyword>
<accession>A0ABQ7B2U8</accession>
<sequence length="205" mass="23739">MPPPPCRRSSIPTYDGLCAVIFYNETTSQRSVTSLIWQNRDYSYDLIYDFSKQTLLMSKIDQEDDIHGHNYCQIFNMTHHTVVLNTQTNTNVGIQQEVVFATILPENPGSFKKFCELMGGRSSIGEEFLYQFSFPERHGALMNFLDSFSPRWNISLFHNKPIGANVLVRIQVPEQNMAYFRTRAQVLGYEYVLVSEDTVFKLFVH</sequence>